<evidence type="ECO:0000313" key="7">
    <source>
        <dbReference type="Proteomes" id="UP000466514"/>
    </source>
</evidence>
<dbReference type="SMART" id="SM00448">
    <property type="entry name" value="REC"/>
    <property type="match status" value="1"/>
</dbReference>
<dbReference type="KEGG" id="mpsc:MPSYJ_42950"/>
<dbReference type="GO" id="GO:0000156">
    <property type="term" value="F:phosphorelay response regulator activity"/>
    <property type="evidence" value="ECO:0007669"/>
    <property type="project" value="TreeGrafter"/>
</dbReference>
<dbReference type="Gene3D" id="3.40.50.2300">
    <property type="match status" value="1"/>
</dbReference>
<reference evidence="6 7" key="1">
    <citation type="journal article" date="2019" name="Emerg. Microbes Infect.">
        <title>Comprehensive subspecies identification of 175 nontuberculous mycobacteria species based on 7547 genomic profiles.</title>
        <authorList>
            <person name="Matsumoto Y."/>
            <person name="Kinjo T."/>
            <person name="Motooka D."/>
            <person name="Nabeya D."/>
            <person name="Jung N."/>
            <person name="Uechi K."/>
            <person name="Horii T."/>
            <person name="Iida T."/>
            <person name="Fujita J."/>
            <person name="Nakamura S."/>
        </authorList>
    </citation>
    <scope>NUCLEOTIDE SEQUENCE [LARGE SCALE GENOMIC DNA]</scope>
    <source>
        <strain evidence="6 7">JCM 13323</strain>
    </source>
</reference>
<proteinExistence type="predicted"/>
<evidence type="ECO:0000259" key="4">
    <source>
        <dbReference type="PROSITE" id="PS50110"/>
    </source>
</evidence>
<dbReference type="SMART" id="SM00862">
    <property type="entry name" value="Trans_reg_C"/>
    <property type="match status" value="1"/>
</dbReference>
<dbReference type="InterPro" id="IPR001867">
    <property type="entry name" value="OmpR/PhoB-type_DNA-bd"/>
</dbReference>
<dbReference type="Proteomes" id="UP000466514">
    <property type="component" value="Chromosome"/>
</dbReference>
<feature type="modified residue" description="4-aspartylphosphate" evidence="2">
    <location>
        <position position="52"/>
    </location>
</feature>
<dbReference type="Pfam" id="PF00072">
    <property type="entry name" value="Response_reg"/>
    <property type="match status" value="1"/>
</dbReference>
<dbReference type="PANTHER" id="PTHR48111:SF38">
    <property type="entry name" value="TWO-COMPONENT RESPONSE REGULATOR"/>
    <property type="match status" value="1"/>
</dbReference>
<sequence>MTVILVAEDEPRIASFVRRGLSGAGVTALFTTDGWAAYRLARRGGIDLVLLDGTLPRLDGFEVLRRLRAAGSDVPVVMMLDRDALWDSVARLKGSADDYVVKPFCFERLLAKIERLLVPQPGDEPAVLSHGGLHLDVRACRAHVGGYWVDLSARECALAEIFLRHPGETLSREELHRHVWGDDETHTSNLVDVYVTYLRRKLGAHRFTSRRGMGYRLEFVH</sequence>
<dbReference type="PROSITE" id="PS51755">
    <property type="entry name" value="OMPR_PHOB"/>
    <property type="match status" value="1"/>
</dbReference>
<dbReference type="PROSITE" id="PS50110">
    <property type="entry name" value="RESPONSE_REGULATORY"/>
    <property type="match status" value="1"/>
</dbReference>
<dbReference type="PANTHER" id="PTHR48111">
    <property type="entry name" value="REGULATOR OF RPOS"/>
    <property type="match status" value="1"/>
</dbReference>
<gene>
    <name evidence="6" type="ORF">MPSYJ_42950</name>
</gene>
<evidence type="ECO:0000256" key="2">
    <source>
        <dbReference type="PROSITE-ProRule" id="PRU00169"/>
    </source>
</evidence>
<dbReference type="InterPro" id="IPR039420">
    <property type="entry name" value="WalR-like"/>
</dbReference>
<accession>A0A7I7MEU0</accession>
<evidence type="ECO:0000259" key="5">
    <source>
        <dbReference type="PROSITE" id="PS51755"/>
    </source>
</evidence>
<dbReference type="Pfam" id="PF00486">
    <property type="entry name" value="Trans_reg_C"/>
    <property type="match status" value="1"/>
</dbReference>
<dbReference type="AlphaFoldDB" id="A0A7I7MEU0"/>
<dbReference type="GO" id="GO:0006355">
    <property type="term" value="P:regulation of DNA-templated transcription"/>
    <property type="evidence" value="ECO:0007669"/>
    <property type="project" value="InterPro"/>
</dbReference>
<keyword evidence="1 3" id="KW-0238">DNA-binding</keyword>
<feature type="domain" description="OmpR/PhoB-type" evidence="5">
    <location>
        <begin position="125"/>
        <end position="219"/>
    </location>
</feature>
<dbReference type="GO" id="GO:0000976">
    <property type="term" value="F:transcription cis-regulatory region binding"/>
    <property type="evidence" value="ECO:0007669"/>
    <property type="project" value="TreeGrafter"/>
</dbReference>
<evidence type="ECO:0000256" key="1">
    <source>
        <dbReference type="ARBA" id="ARBA00023125"/>
    </source>
</evidence>
<dbReference type="RefSeq" id="WP_163724383.1">
    <property type="nucleotide sequence ID" value="NZ_AP022574.1"/>
</dbReference>
<name>A0A7I7MEU0_9MYCO</name>
<dbReference type="SUPFAM" id="SSF52172">
    <property type="entry name" value="CheY-like"/>
    <property type="match status" value="1"/>
</dbReference>
<evidence type="ECO:0000256" key="3">
    <source>
        <dbReference type="PROSITE-ProRule" id="PRU01091"/>
    </source>
</evidence>
<organism evidence="6 7">
    <name type="scientific">Mycolicibacterium psychrotolerans</name>
    <dbReference type="NCBI Taxonomy" id="216929"/>
    <lineage>
        <taxon>Bacteria</taxon>
        <taxon>Bacillati</taxon>
        <taxon>Actinomycetota</taxon>
        <taxon>Actinomycetes</taxon>
        <taxon>Mycobacteriales</taxon>
        <taxon>Mycobacteriaceae</taxon>
        <taxon>Mycolicibacterium</taxon>
    </lineage>
</organism>
<dbReference type="GO" id="GO:0005829">
    <property type="term" value="C:cytosol"/>
    <property type="evidence" value="ECO:0007669"/>
    <property type="project" value="TreeGrafter"/>
</dbReference>
<dbReference type="Gene3D" id="1.10.10.10">
    <property type="entry name" value="Winged helix-like DNA-binding domain superfamily/Winged helix DNA-binding domain"/>
    <property type="match status" value="1"/>
</dbReference>
<feature type="domain" description="Response regulatory" evidence="4">
    <location>
        <begin position="3"/>
        <end position="117"/>
    </location>
</feature>
<keyword evidence="7" id="KW-1185">Reference proteome</keyword>
<protein>
    <submittedName>
        <fullName evidence="6">DNA-binding response regulator</fullName>
    </submittedName>
</protein>
<dbReference type="EMBL" id="AP022574">
    <property type="protein sequence ID" value="BBX70834.1"/>
    <property type="molecule type" value="Genomic_DNA"/>
</dbReference>
<dbReference type="InterPro" id="IPR001789">
    <property type="entry name" value="Sig_transdc_resp-reg_receiver"/>
</dbReference>
<dbReference type="GO" id="GO:0032993">
    <property type="term" value="C:protein-DNA complex"/>
    <property type="evidence" value="ECO:0007669"/>
    <property type="project" value="TreeGrafter"/>
</dbReference>
<keyword evidence="2" id="KW-0597">Phosphoprotein</keyword>
<dbReference type="CDD" id="cd17574">
    <property type="entry name" value="REC_OmpR"/>
    <property type="match status" value="1"/>
</dbReference>
<dbReference type="InterPro" id="IPR011006">
    <property type="entry name" value="CheY-like_superfamily"/>
</dbReference>
<feature type="DNA-binding region" description="OmpR/PhoB-type" evidence="3">
    <location>
        <begin position="125"/>
        <end position="219"/>
    </location>
</feature>
<dbReference type="InterPro" id="IPR036388">
    <property type="entry name" value="WH-like_DNA-bd_sf"/>
</dbReference>
<dbReference type="CDD" id="cd00383">
    <property type="entry name" value="trans_reg_C"/>
    <property type="match status" value="1"/>
</dbReference>
<evidence type="ECO:0000313" key="6">
    <source>
        <dbReference type="EMBL" id="BBX70834.1"/>
    </source>
</evidence>